<dbReference type="EMBL" id="BGPR01012586">
    <property type="protein sequence ID" value="GBN56763.1"/>
    <property type="molecule type" value="Genomic_DNA"/>
</dbReference>
<accession>A0A4Y2Q0V0</accession>
<reference evidence="2 3" key="1">
    <citation type="journal article" date="2019" name="Sci. Rep.">
        <title>Orb-weaving spider Araneus ventricosus genome elucidates the spidroin gene catalogue.</title>
        <authorList>
            <person name="Kono N."/>
            <person name="Nakamura H."/>
            <person name="Ohtoshi R."/>
            <person name="Moran D.A.P."/>
            <person name="Shinohara A."/>
            <person name="Yoshida Y."/>
            <person name="Fujiwara M."/>
            <person name="Mori M."/>
            <person name="Tomita M."/>
            <person name="Arakawa K."/>
        </authorList>
    </citation>
    <scope>NUCLEOTIDE SEQUENCE [LARGE SCALE GENOMIC DNA]</scope>
</reference>
<dbReference type="Proteomes" id="UP000499080">
    <property type="component" value="Unassembled WGS sequence"/>
</dbReference>
<protein>
    <submittedName>
        <fullName evidence="2">Uncharacterized protein</fullName>
    </submittedName>
</protein>
<proteinExistence type="predicted"/>
<keyword evidence="3" id="KW-1185">Reference proteome</keyword>
<evidence type="ECO:0000313" key="1">
    <source>
        <dbReference type="EMBL" id="GBN56733.1"/>
    </source>
</evidence>
<dbReference type="AlphaFoldDB" id="A0A4Y2Q0V0"/>
<evidence type="ECO:0000313" key="3">
    <source>
        <dbReference type="Proteomes" id="UP000499080"/>
    </source>
</evidence>
<comment type="caution">
    <text evidence="2">The sequence shown here is derived from an EMBL/GenBank/DDBJ whole genome shotgun (WGS) entry which is preliminary data.</text>
</comment>
<evidence type="ECO:0000313" key="2">
    <source>
        <dbReference type="EMBL" id="GBN56763.1"/>
    </source>
</evidence>
<name>A0A4Y2Q0V0_ARAVE</name>
<dbReference type="EMBL" id="BGPR01012579">
    <property type="protein sequence ID" value="GBN56733.1"/>
    <property type="molecule type" value="Genomic_DNA"/>
</dbReference>
<sequence>MILATAGELADAWRFFLPLRVAFCRHAPDGFRPWQEEMILSVRHENSARQVVSLTAVAIETGSPRRNPFRAGRSLLHWRAYLQFGRNVQFLQNREDDGSTTVSTATNWRQEQNKTAIFARFLLFDMDLP</sequence>
<gene>
    <name evidence="1" type="ORF">AVEN_203894_1</name>
    <name evidence="2" type="ORF">AVEN_244246_1</name>
</gene>
<organism evidence="2 3">
    <name type="scientific">Araneus ventricosus</name>
    <name type="common">Orbweaver spider</name>
    <name type="synonym">Epeira ventricosa</name>
    <dbReference type="NCBI Taxonomy" id="182803"/>
    <lineage>
        <taxon>Eukaryota</taxon>
        <taxon>Metazoa</taxon>
        <taxon>Ecdysozoa</taxon>
        <taxon>Arthropoda</taxon>
        <taxon>Chelicerata</taxon>
        <taxon>Arachnida</taxon>
        <taxon>Araneae</taxon>
        <taxon>Araneomorphae</taxon>
        <taxon>Entelegynae</taxon>
        <taxon>Araneoidea</taxon>
        <taxon>Araneidae</taxon>
        <taxon>Araneus</taxon>
    </lineage>
</organism>